<evidence type="ECO:0000313" key="3">
    <source>
        <dbReference type="Proteomes" id="UP000002408"/>
    </source>
</evidence>
<gene>
    <name evidence="2" type="ordered locus">Mboo_2029</name>
</gene>
<evidence type="ECO:0000256" key="1">
    <source>
        <dbReference type="SAM" id="Phobius"/>
    </source>
</evidence>
<sequence length="276" mass="31189" precursor="true">MARIMLQKNPRFAKILFVIFMGLALFCGAELYLSMSGSLTPEALIQSITISPANFLFLAGGLICLVIAIGSLLLFSESDISISSRQDVLVQRANMRYEWWKERYNAEMHQPPDYTFDRRDLVDRGNFYLRIWTLYMACMGIIFLVIWSDTMTESPAAQYTLVGMIIALLPASWLQIRYTRTAGMVVGYGGITEGNAFKFLATIRGGRGSGPIGMATMIFAIFAMGIIFSGTLYYHLTLYDLFTTYMFVLIFGFLITLGITYARFRLRDEVVERPGD</sequence>
<feature type="transmembrane region" description="Helical" evidence="1">
    <location>
        <begin position="242"/>
        <end position="264"/>
    </location>
</feature>
<keyword evidence="1" id="KW-0812">Transmembrane</keyword>
<keyword evidence="1" id="KW-0472">Membrane</keyword>
<feature type="transmembrane region" description="Helical" evidence="1">
    <location>
        <begin position="127"/>
        <end position="147"/>
    </location>
</feature>
<dbReference type="HOGENOM" id="CLU_1006881_0_0_2"/>
<name>A7I9Y2_METB6</name>
<reference evidence="3" key="1">
    <citation type="journal article" date="2015" name="Microbiology">
        <title>Genome of Methanoregula boonei 6A8 reveals adaptations to oligotrophic peatland environments.</title>
        <authorList>
            <person name="Braeuer S."/>
            <person name="Cadillo-Quiroz H."/>
            <person name="Kyrpides N."/>
            <person name="Woyke T."/>
            <person name="Goodwin L."/>
            <person name="Detter C."/>
            <person name="Podell S."/>
            <person name="Yavitt J.B."/>
            <person name="Zinder S.H."/>
        </authorList>
    </citation>
    <scope>NUCLEOTIDE SEQUENCE [LARGE SCALE GENOMIC DNA]</scope>
    <source>
        <strain evidence="3">DSM 21154 / JCM 14090 / 6A8</strain>
    </source>
</reference>
<keyword evidence="1" id="KW-1133">Transmembrane helix</keyword>
<accession>A7I9Y2</accession>
<dbReference type="GeneID" id="5411834"/>
<feature type="transmembrane region" description="Helical" evidence="1">
    <location>
        <begin position="212"/>
        <end position="236"/>
    </location>
</feature>
<dbReference type="Proteomes" id="UP000002408">
    <property type="component" value="Chromosome"/>
</dbReference>
<keyword evidence="3" id="KW-1185">Reference proteome</keyword>
<dbReference type="RefSeq" id="WP_012107598.1">
    <property type="nucleotide sequence ID" value="NC_009712.1"/>
</dbReference>
<feature type="transmembrane region" description="Helical" evidence="1">
    <location>
        <begin position="55"/>
        <end position="75"/>
    </location>
</feature>
<protein>
    <submittedName>
        <fullName evidence="2">Uncharacterized protein</fullName>
    </submittedName>
</protein>
<evidence type="ECO:0000313" key="2">
    <source>
        <dbReference type="EMBL" id="ABS56543.1"/>
    </source>
</evidence>
<dbReference type="KEGG" id="mbn:Mboo_2029"/>
<feature type="transmembrane region" description="Helical" evidence="1">
    <location>
        <begin position="159"/>
        <end position="176"/>
    </location>
</feature>
<proteinExistence type="predicted"/>
<organism evidence="2 3">
    <name type="scientific">Methanoregula boonei (strain DSM 21154 / JCM 14090 / 6A8)</name>
    <dbReference type="NCBI Taxonomy" id="456442"/>
    <lineage>
        <taxon>Archaea</taxon>
        <taxon>Methanobacteriati</taxon>
        <taxon>Methanobacteriota</taxon>
        <taxon>Stenosarchaea group</taxon>
        <taxon>Methanomicrobia</taxon>
        <taxon>Methanomicrobiales</taxon>
        <taxon>Methanoregulaceae</taxon>
        <taxon>Methanoregula</taxon>
    </lineage>
</organism>
<dbReference type="AlphaFoldDB" id="A7I9Y2"/>
<dbReference type="EMBL" id="CP000780">
    <property type="protein sequence ID" value="ABS56543.1"/>
    <property type="molecule type" value="Genomic_DNA"/>
</dbReference>
<feature type="transmembrane region" description="Helical" evidence="1">
    <location>
        <begin position="12"/>
        <end position="35"/>
    </location>
</feature>